<dbReference type="GO" id="GO:0016853">
    <property type="term" value="F:isomerase activity"/>
    <property type="evidence" value="ECO:0007669"/>
    <property type="project" value="UniProtKB-KW"/>
</dbReference>
<evidence type="ECO:0000313" key="5">
    <source>
        <dbReference type="Proteomes" id="UP000282299"/>
    </source>
</evidence>
<dbReference type="InterPro" id="IPR008948">
    <property type="entry name" value="L-Aspartase-like"/>
</dbReference>
<dbReference type="Gene3D" id="1.20.200.10">
    <property type="entry name" value="Fumarase/aspartase (Central domain)"/>
    <property type="match status" value="1"/>
</dbReference>
<name>A0A078LEL3_CITKO</name>
<dbReference type="RefSeq" id="WP_012134493.1">
    <property type="nucleotide sequence ID" value="NZ_ABTEQQ020000002.1"/>
</dbReference>
<dbReference type="InterPro" id="IPR022761">
    <property type="entry name" value="Fumarate_lyase_N"/>
</dbReference>
<dbReference type="InterPro" id="IPR024083">
    <property type="entry name" value="Fumarase/histidase_N"/>
</dbReference>
<dbReference type="PANTHER" id="PTHR43172">
    <property type="entry name" value="ADENYLOSUCCINATE LYASE"/>
    <property type="match status" value="1"/>
</dbReference>
<dbReference type="CDD" id="cd01597">
    <property type="entry name" value="pCLME"/>
    <property type="match status" value="1"/>
</dbReference>
<dbReference type="PATRIC" id="fig|545.12.peg.3469"/>
<dbReference type="SUPFAM" id="SSF48557">
    <property type="entry name" value="L-aspartase-like"/>
    <property type="match status" value="1"/>
</dbReference>
<reference evidence="5" key="3">
    <citation type="submission" date="2018-10" db="EMBL/GenBank/DDBJ databases">
        <title>FDA dAtabase for Regulatory Grade micrObial Sequences (FDA-ARGOS): Supporting development and validation of Infectious Disease Dx tests.</title>
        <authorList>
            <person name="Goldberg B."/>
            <person name="Campos J."/>
            <person name="Tallon L."/>
            <person name="Sadzewicz L."/>
            <person name="Zhao X."/>
            <person name="Vavikolanu K."/>
            <person name="Mehta A."/>
            <person name="Aluvathingal J."/>
            <person name="Nadendla S."/>
            <person name="Geyer C."/>
            <person name="Nandy P."/>
            <person name="Yan Y."/>
            <person name="Sichtig H."/>
        </authorList>
    </citation>
    <scope>NUCLEOTIDE SEQUENCE [LARGE SCALE GENOMIC DNA]</scope>
    <source>
        <strain evidence="5">FDAARGOS_526</strain>
    </source>
</reference>
<keyword evidence="2" id="KW-0413">Isomerase</keyword>
<dbReference type="Pfam" id="PF00206">
    <property type="entry name" value="Lyase_1"/>
    <property type="match status" value="1"/>
</dbReference>
<protein>
    <submittedName>
        <fullName evidence="2">3-carboxy-cis,cis-muconate cycloisomerase</fullName>
    </submittedName>
    <submittedName>
        <fullName evidence="3">Adenylosuccinate lyase family protein</fullName>
    </submittedName>
</protein>
<sequence>MYGKQTTVFDSDLYSSLFTESRMREIWSDDNLLRCWLTFEATVARVQSELGIIPEQAAIEIEQACQNIEINWPALAQGTQTVGMAIKPLIDQISAAGSPLVSRYLHWGCTTQDLLDSGVAMRLQQTLQRVYQQLIEVGEEMKGMALKHARTVMVARTNSVDASATTWGLHVSGYLAEVNRHLNRLQQLYPRAITGLFGGAVGNLASVGSQGMATRERLMRALGLNVPCGINNASQDAIVEVVQCFALIHGTLCRLANDVETLGRTPIAEVLEGEGGGGSSTMPHKANPRASNMIQTLARMGWMYASGAPAMLDQQDVRAASMRVLNWTILPEASNALSVSLSRAKKLLSHLIVNEDRMRANFDCSKSFIMSESITMSLANKIGREPAYNLVKALLSQANGEQSLIDIVHASPEIRASLSAEEIADACEPLSYIGCNDALIAETLARFDEMKVIDIA</sequence>
<dbReference type="OMA" id="MDVKLMM"/>
<dbReference type="EMBL" id="RKIT01000002">
    <property type="protein sequence ID" value="RSC15605.1"/>
    <property type="molecule type" value="Genomic_DNA"/>
</dbReference>
<dbReference type="SMART" id="SM00998">
    <property type="entry name" value="ADSL_C"/>
    <property type="match status" value="1"/>
</dbReference>
<dbReference type="GO" id="GO:0016829">
    <property type="term" value="F:lyase activity"/>
    <property type="evidence" value="ECO:0007669"/>
    <property type="project" value="UniProtKB-KW"/>
</dbReference>
<evidence type="ECO:0000259" key="1">
    <source>
        <dbReference type="SMART" id="SM00998"/>
    </source>
</evidence>
<organism evidence="2">
    <name type="scientific">Citrobacter koseri</name>
    <name type="common">Citrobacter diversus</name>
    <dbReference type="NCBI Taxonomy" id="545"/>
    <lineage>
        <taxon>Bacteria</taxon>
        <taxon>Pseudomonadati</taxon>
        <taxon>Pseudomonadota</taxon>
        <taxon>Gammaproteobacteria</taxon>
        <taxon>Enterobacterales</taxon>
        <taxon>Enterobacteriaceae</taxon>
        <taxon>Citrobacter</taxon>
    </lineage>
</organism>
<dbReference type="InterPro" id="IPR000362">
    <property type="entry name" value="Fumarate_lyase_fam"/>
</dbReference>
<dbReference type="Proteomes" id="UP000807555">
    <property type="component" value="Unassembled WGS sequence"/>
</dbReference>
<dbReference type="GeneID" id="45137420"/>
<dbReference type="InterPro" id="IPR019468">
    <property type="entry name" value="AdenyloSucc_lyase_C"/>
</dbReference>
<dbReference type="PROSITE" id="PS00163">
    <property type="entry name" value="FUMARATE_LYASES"/>
    <property type="match status" value="1"/>
</dbReference>
<dbReference type="EMBL" id="LK931336">
    <property type="protein sequence ID" value="CDZ85260.1"/>
    <property type="molecule type" value="Genomic_DNA"/>
</dbReference>
<dbReference type="Proteomes" id="UP000282299">
    <property type="component" value="Unassembled WGS sequence"/>
</dbReference>
<reference evidence="3" key="4">
    <citation type="submission" date="2020-11" db="EMBL/GenBank/DDBJ databases">
        <title>Enhanced detection system for hospital associated transmission using whole genome sequencing surveillance.</title>
        <authorList>
            <person name="Harrison L.H."/>
            <person name="Van Tyne D."/>
            <person name="Marsh J.W."/>
            <person name="Griffith M.P."/>
            <person name="Snyder D.J."/>
            <person name="Cooper V.S."/>
            <person name="Mustapha M."/>
        </authorList>
    </citation>
    <scope>NUCLEOTIDE SEQUENCE</scope>
    <source>
        <strain evidence="3">CB00014</strain>
    </source>
</reference>
<reference evidence="2" key="1">
    <citation type="submission" date="2014-06" db="EMBL/GenBank/DDBJ databases">
        <authorList>
            <person name="Urmite Genomes Urmite Genomes"/>
        </authorList>
    </citation>
    <scope>NUCLEOTIDE SEQUENCE</scope>
</reference>
<evidence type="ECO:0000313" key="4">
    <source>
        <dbReference type="EMBL" id="RSC15605.1"/>
    </source>
</evidence>
<feature type="domain" description="Adenylosuccinate lyase C-terminal" evidence="1">
    <location>
        <begin position="366"/>
        <end position="444"/>
    </location>
</feature>
<proteinExistence type="predicted"/>
<dbReference type="PRINTS" id="PR00149">
    <property type="entry name" value="FUMRATELYASE"/>
</dbReference>
<dbReference type="InterPro" id="IPR020557">
    <property type="entry name" value="Fumarate_lyase_CS"/>
</dbReference>
<dbReference type="Gene3D" id="1.10.40.30">
    <property type="entry name" value="Fumarase/aspartase (C-terminal domain)"/>
    <property type="match status" value="1"/>
</dbReference>
<evidence type="ECO:0000313" key="3">
    <source>
        <dbReference type="EMBL" id="MBJ9869415.1"/>
    </source>
</evidence>
<gene>
    <name evidence="2" type="primary">pcaB</name>
    <name evidence="2" type="ORF">BN1086_03460</name>
    <name evidence="4" type="ORF">EGS84_00945</name>
    <name evidence="3" type="ORF">I5687_15810</name>
</gene>
<reference evidence="4" key="2">
    <citation type="submission" date="2018-10" db="EMBL/GenBank/DDBJ databases">
        <title>FDA dAtabase for Regulatory Grade micrObial Sequences (FDA-ARGOS): Supporting development and validation of Infectious Disease Dx tests.</title>
        <authorList>
            <person name="Campos J."/>
            <person name="Goldberg B."/>
            <person name="Tallon L.J."/>
            <person name="Sadzewicz L."/>
            <person name="Zhao X."/>
            <person name="Vavikolanu K."/>
            <person name="Mehta A."/>
            <person name="Aluvathingal J."/>
            <person name="Nadendla S."/>
            <person name="Geyer C."/>
            <person name="Nandy P."/>
            <person name="Yan Y."/>
            <person name="Sichtig H."/>
        </authorList>
    </citation>
    <scope>NUCLEOTIDE SEQUENCE</scope>
    <source>
        <strain evidence="4">FDAARGOS_526</strain>
    </source>
</reference>
<dbReference type="Pfam" id="PF10397">
    <property type="entry name" value="ADSL_C"/>
    <property type="match status" value="1"/>
</dbReference>
<dbReference type="Gene3D" id="1.10.275.10">
    <property type="entry name" value="Fumarase/aspartase (N-terminal domain)"/>
    <property type="match status" value="1"/>
</dbReference>
<dbReference type="EMBL" id="JADVNV010000006">
    <property type="protein sequence ID" value="MBJ9869415.1"/>
    <property type="molecule type" value="Genomic_DNA"/>
</dbReference>
<accession>A0A078LEL3</accession>
<keyword evidence="3" id="KW-0456">Lyase</keyword>
<dbReference type="AlphaFoldDB" id="A0A078LEL3"/>
<evidence type="ECO:0000313" key="2">
    <source>
        <dbReference type="EMBL" id="CDZ85260.1"/>
    </source>
</evidence>